<evidence type="ECO:0000313" key="2">
    <source>
        <dbReference type="EMBL" id="CAF4529174.1"/>
    </source>
</evidence>
<comment type="caution">
    <text evidence="3">The sequence shown here is derived from an EMBL/GenBank/DDBJ whole genome shotgun (WGS) entry which is preliminary data.</text>
</comment>
<dbReference type="Proteomes" id="UP000681967">
    <property type="component" value="Unassembled WGS sequence"/>
</dbReference>
<feature type="compositionally biased region" description="Low complexity" evidence="1">
    <location>
        <begin position="37"/>
        <end position="55"/>
    </location>
</feature>
<dbReference type="Proteomes" id="UP000681720">
    <property type="component" value="Unassembled WGS sequence"/>
</dbReference>
<dbReference type="EMBL" id="CAJOBJ010149715">
    <property type="protein sequence ID" value="CAF4800254.1"/>
    <property type="molecule type" value="Genomic_DNA"/>
</dbReference>
<organism evidence="3 4">
    <name type="scientific">Rotaria magnacalcarata</name>
    <dbReference type="NCBI Taxonomy" id="392030"/>
    <lineage>
        <taxon>Eukaryota</taxon>
        <taxon>Metazoa</taxon>
        <taxon>Spiralia</taxon>
        <taxon>Gnathifera</taxon>
        <taxon>Rotifera</taxon>
        <taxon>Eurotatoria</taxon>
        <taxon>Bdelloidea</taxon>
        <taxon>Philodinida</taxon>
        <taxon>Philodinidae</taxon>
        <taxon>Rotaria</taxon>
    </lineage>
</organism>
<evidence type="ECO:0000313" key="4">
    <source>
        <dbReference type="Proteomes" id="UP000681720"/>
    </source>
</evidence>
<name>A0A8S3B8W8_9BILA</name>
<protein>
    <submittedName>
        <fullName evidence="3">Uncharacterized protein</fullName>
    </submittedName>
</protein>
<dbReference type="AlphaFoldDB" id="A0A8S3B8W8"/>
<feature type="non-terminal residue" evidence="3">
    <location>
        <position position="55"/>
    </location>
</feature>
<gene>
    <name evidence="2" type="ORF">BYL167_LOCUS37230</name>
    <name evidence="3" type="ORF">GIL414_LOCUS47126</name>
</gene>
<evidence type="ECO:0000313" key="3">
    <source>
        <dbReference type="EMBL" id="CAF4800254.1"/>
    </source>
</evidence>
<feature type="region of interest" description="Disordered" evidence="1">
    <location>
        <begin position="26"/>
        <end position="55"/>
    </location>
</feature>
<dbReference type="EMBL" id="CAJOBH010083635">
    <property type="protein sequence ID" value="CAF4529174.1"/>
    <property type="molecule type" value="Genomic_DNA"/>
</dbReference>
<sequence>MANDLAAHLSDMDLVLILNETYIEPQNLSSSNNSGESMNIDNNSCSNDIDMNQNK</sequence>
<evidence type="ECO:0000256" key="1">
    <source>
        <dbReference type="SAM" id="MobiDB-lite"/>
    </source>
</evidence>
<accession>A0A8S3B8W8</accession>
<proteinExistence type="predicted"/>
<feature type="compositionally biased region" description="Polar residues" evidence="1">
    <location>
        <begin position="26"/>
        <end position="36"/>
    </location>
</feature>
<reference evidence="3" key="1">
    <citation type="submission" date="2021-02" db="EMBL/GenBank/DDBJ databases">
        <authorList>
            <person name="Nowell W R."/>
        </authorList>
    </citation>
    <scope>NUCLEOTIDE SEQUENCE</scope>
</reference>